<dbReference type="AlphaFoldDB" id="A0AAU8A9D3"/>
<evidence type="ECO:0000256" key="1">
    <source>
        <dbReference type="ARBA" id="ARBA00009179"/>
    </source>
</evidence>
<dbReference type="GO" id="GO:0004175">
    <property type="term" value="F:endopeptidase activity"/>
    <property type="evidence" value="ECO:0007669"/>
    <property type="project" value="TreeGrafter"/>
</dbReference>
<dbReference type="Gene3D" id="3.30.750.44">
    <property type="match status" value="1"/>
</dbReference>
<dbReference type="SMART" id="SM00245">
    <property type="entry name" value="TSPc"/>
    <property type="match status" value="1"/>
</dbReference>
<protein>
    <submittedName>
        <fullName evidence="7">S41 family peptidase</fullName>
    </submittedName>
</protein>
<evidence type="ECO:0000256" key="4">
    <source>
        <dbReference type="ARBA" id="ARBA00022825"/>
    </source>
</evidence>
<evidence type="ECO:0000259" key="6">
    <source>
        <dbReference type="PROSITE" id="PS50106"/>
    </source>
</evidence>
<dbReference type="InterPro" id="IPR004447">
    <property type="entry name" value="Peptidase_S41A"/>
</dbReference>
<dbReference type="GO" id="GO:0008236">
    <property type="term" value="F:serine-type peptidase activity"/>
    <property type="evidence" value="ECO:0007669"/>
    <property type="project" value="UniProtKB-KW"/>
</dbReference>
<dbReference type="InterPro" id="IPR001478">
    <property type="entry name" value="PDZ"/>
</dbReference>
<evidence type="ECO:0000256" key="2">
    <source>
        <dbReference type="ARBA" id="ARBA00022670"/>
    </source>
</evidence>
<dbReference type="EMBL" id="CP117826">
    <property type="protein sequence ID" value="XCC62452.1"/>
    <property type="molecule type" value="Genomic_DNA"/>
</dbReference>
<dbReference type="GO" id="GO:0007165">
    <property type="term" value="P:signal transduction"/>
    <property type="evidence" value="ECO:0007669"/>
    <property type="project" value="TreeGrafter"/>
</dbReference>
<accession>A0AAU8A9D3</accession>
<dbReference type="CDD" id="cd07560">
    <property type="entry name" value="Peptidase_S41_CPP"/>
    <property type="match status" value="1"/>
</dbReference>
<keyword evidence="3 5" id="KW-0378">Hydrolase</keyword>
<dbReference type="RefSeq" id="WP_079547745.1">
    <property type="nucleotide sequence ID" value="NZ_CP117826.1"/>
</dbReference>
<dbReference type="Pfam" id="PF03572">
    <property type="entry name" value="Peptidase_S41"/>
    <property type="match status" value="1"/>
</dbReference>
<keyword evidence="4 5" id="KW-0720">Serine protease</keyword>
<name>A0AAU8A9D3_9FIRM</name>
<dbReference type="PROSITE" id="PS50106">
    <property type="entry name" value="PDZ"/>
    <property type="match status" value="1"/>
</dbReference>
<keyword evidence="2 5" id="KW-0645">Protease</keyword>
<dbReference type="PANTHER" id="PTHR32060">
    <property type="entry name" value="TAIL-SPECIFIC PROTEASE"/>
    <property type="match status" value="1"/>
</dbReference>
<dbReference type="Gene3D" id="2.30.42.10">
    <property type="match status" value="1"/>
</dbReference>
<dbReference type="InterPro" id="IPR036034">
    <property type="entry name" value="PDZ_sf"/>
</dbReference>
<evidence type="ECO:0000256" key="5">
    <source>
        <dbReference type="RuleBase" id="RU004404"/>
    </source>
</evidence>
<evidence type="ECO:0000256" key="3">
    <source>
        <dbReference type="ARBA" id="ARBA00022801"/>
    </source>
</evidence>
<dbReference type="GO" id="GO:0030288">
    <property type="term" value="C:outer membrane-bounded periplasmic space"/>
    <property type="evidence" value="ECO:0007669"/>
    <property type="project" value="TreeGrafter"/>
</dbReference>
<feature type="domain" description="PDZ" evidence="6">
    <location>
        <begin position="92"/>
        <end position="159"/>
    </location>
</feature>
<dbReference type="CDD" id="cd06782">
    <property type="entry name" value="cpPDZ_CPP-like"/>
    <property type="match status" value="1"/>
</dbReference>
<dbReference type="SUPFAM" id="SSF50156">
    <property type="entry name" value="PDZ domain-like"/>
    <property type="match status" value="1"/>
</dbReference>
<sequence>MAGRGYWKGFVSGVIFLAAVFIVTTISGSAAQNTGKTIDLYPVFDKMERIQALIDEHFYFGEDAEREEYYIYQGMLAGLGDQYSYYMDTDEYAAYKRKMEGNYCGIGATVAQDPATLATSVVTVETGGPAEKAGVQAGDIFLEMDGSDVTQMELNELIETYGIGPEGSELSLKVLRPSDGKEYTFTVIREPIVSQTVFYQMLDDETGYIQITAFEAETVKQFKEAADSLLADGARQLIYDVRGNMGGSLNSAVDILDYILPDGLIVYTADKQGATRSTYMGEDGHEIEVPSAVLVNENSASAAEVFASAMRDYDWAELVGTATFGKGIVQETFQLGDGSVIKLTTTAYFTKAGYPIQGNGLIPDITVEMDPPRERDAPLVPAEDVQLQAALAALQKK</sequence>
<dbReference type="PANTHER" id="PTHR32060:SF30">
    <property type="entry name" value="CARBOXY-TERMINAL PROCESSING PROTEASE CTPA"/>
    <property type="match status" value="1"/>
</dbReference>
<dbReference type="Gene3D" id="3.90.226.10">
    <property type="entry name" value="2-enoyl-CoA Hydratase, Chain A, domain 1"/>
    <property type="match status" value="1"/>
</dbReference>
<evidence type="ECO:0000313" key="7">
    <source>
        <dbReference type="EMBL" id="XCC62452.1"/>
    </source>
</evidence>
<dbReference type="SUPFAM" id="SSF52096">
    <property type="entry name" value="ClpP/crotonase"/>
    <property type="match status" value="1"/>
</dbReference>
<organism evidence="7">
    <name type="scientific">Christensenella massiliensis</name>
    <dbReference type="NCBI Taxonomy" id="1805714"/>
    <lineage>
        <taxon>Bacteria</taxon>
        <taxon>Bacillati</taxon>
        <taxon>Bacillota</taxon>
        <taxon>Clostridia</taxon>
        <taxon>Christensenellales</taxon>
        <taxon>Christensenellaceae</taxon>
        <taxon>Christensenella</taxon>
    </lineage>
</organism>
<reference evidence="7" key="1">
    <citation type="submission" date="2023-02" db="EMBL/GenBank/DDBJ databases">
        <title>Gut commensal Christensenella minuta modulates host metabolism via a new class of secondary bile acids.</title>
        <authorList>
            <person name="Liu C."/>
        </authorList>
    </citation>
    <scope>NUCLEOTIDE SEQUENCE</scope>
    <source>
        <strain evidence="7">CA70</strain>
    </source>
</reference>
<comment type="similarity">
    <text evidence="1 5">Belongs to the peptidase S41A family.</text>
</comment>
<dbReference type="InterPro" id="IPR029045">
    <property type="entry name" value="ClpP/crotonase-like_dom_sf"/>
</dbReference>
<dbReference type="InterPro" id="IPR005151">
    <property type="entry name" value="Tail-specific_protease"/>
</dbReference>
<dbReference type="NCBIfam" id="TIGR00225">
    <property type="entry name" value="prc"/>
    <property type="match status" value="1"/>
</dbReference>
<dbReference type="InterPro" id="IPR041489">
    <property type="entry name" value="PDZ_6"/>
</dbReference>
<dbReference type="Pfam" id="PF17820">
    <property type="entry name" value="PDZ_6"/>
    <property type="match status" value="1"/>
</dbReference>
<dbReference type="GO" id="GO:0006508">
    <property type="term" value="P:proteolysis"/>
    <property type="evidence" value="ECO:0007669"/>
    <property type="project" value="UniProtKB-KW"/>
</dbReference>
<gene>
    <name evidence="7" type="ORF">PUP29_00510</name>
</gene>
<proteinExistence type="inferred from homology"/>
<dbReference type="SMART" id="SM00228">
    <property type="entry name" value="PDZ"/>
    <property type="match status" value="1"/>
</dbReference>